<dbReference type="PANTHER" id="PTHR23055">
    <property type="entry name" value="CALCIUM BINDING PROTEINS"/>
    <property type="match status" value="1"/>
</dbReference>
<comment type="caution">
    <text evidence="8">The sequence shown here is derived from an EMBL/GenBank/DDBJ whole genome shotgun (WGS) entry which is preliminary data.</text>
</comment>
<evidence type="ECO:0000256" key="3">
    <source>
        <dbReference type="ARBA" id="ARBA00022723"/>
    </source>
</evidence>
<dbReference type="SMART" id="SM00054">
    <property type="entry name" value="EFh"/>
    <property type="match status" value="3"/>
</dbReference>
<organism evidence="8 9">
    <name type="scientific">Patella caerulea</name>
    <name type="common">Rayed Mediterranean limpet</name>
    <dbReference type="NCBI Taxonomy" id="87958"/>
    <lineage>
        <taxon>Eukaryota</taxon>
        <taxon>Metazoa</taxon>
        <taxon>Spiralia</taxon>
        <taxon>Lophotrochozoa</taxon>
        <taxon>Mollusca</taxon>
        <taxon>Gastropoda</taxon>
        <taxon>Patellogastropoda</taxon>
        <taxon>Patelloidea</taxon>
        <taxon>Patellidae</taxon>
        <taxon>Patella</taxon>
    </lineage>
</organism>
<gene>
    <name evidence="8" type="ORF">SNE40_004731</name>
</gene>
<keyword evidence="5" id="KW-0106">Calcium</keyword>
<dbReference type="InterPro" id="IPR018247">
    <property type="entry name" value="EF_Hand_1_Ca_BS"/>
</dbReference>
<keyword evidence="6" id="KW-0449">Lipoprotein</keyword>
<protein>
    <recommendedName>
        <fullName evidence="7">EF-hand domain-containing protein</fullName>
    </recommendedName>
</protein>
<dbReference type="Pfam" id="PF13499">
    <property type="entry name" value="EF-hand_7"/>
    <property type="match status" value="1"/>
</dbReference>
<evidence type="ECO:0000259" key="7">
    <source>
        <dbReference type="PROSITE" id="PS50222"/>
    </source>
</evidence>
<dbReference type="EMBL" id="JAZGQO010000003">
    <property type="protein sequence ID" value="KAK6188584.1"/>
    <property type="molecule type" value="Genomic_DNA"/>
</dbReference>
<evidence type="ECO:0000256" key="4">
    <source>
        <dbReference type="ARBA" id="ARBA00022737"/>
    </source>
</evidence>
<keyword evidence="3" id="KW-0479">Metal-binding</keyword>
<reference evidence="8 9" key="1">
    <citation type="submission" date="2024-01" db="EMBL/GenBank/DDBJ databases">
        <title>The genome of the rayed Mediterranean limpet Patella caerulea (Linnaeus, 1758).</title>
        <authorList>
            <person name="Anh-Thu Weber A."/>
            <person name="Halstead-Nussloch G."/>
        </authorList>
    </citation>
    <scope>NUCLEOTIDE SEQUENCE [LARGE SCALE GENOMIC DNA]</scope>
    <source>
        <strain evidence="8">AATW-2023a</strain>
        <tissue evidence="8">Whole specimen</tissue>
    </source>
</reference>
<feature type="domain" description="EF-hand" evidence="7">
    <location>
        <begin position="61"/>
        <end position="96"/>
    </location>
</feature>
<dbReference type="AlphaFoldDB" id="A0AAN8K641"/>
<evidence type="ECO:0000256" key="6">
    <source>
        <dbReference type="ARBA" id="ARBA00023288"/>
    </source>
</evidence>
<dbReference type="PROSITE" id="PS50222">
    <property type="entry name" value="EF_HAND_2"/>
    <property type="match status" value="3"/>
</dbReference>
<dbReference type="SUPFAM" id="SSF47473">
    <property type="entry name" value="EF-hand"/>
    <property type="match status" value="1"/>
</dbReference>
<evidence type="ECO:0000313" key="9">
    <source>
        <dbReference type="Proteomes" id="UP001347796"/>
    </source>
</evidence>
<dbReference type="PROSITE" id="PS00018">
    <property type="entry name" value="EF_HAND_1"/>
    <property type="match status" value="3"/>
</dbReference>
<evidence type="ECO:0000256" key="1">
    <source>
        <dbReference type="ARBA" id="ARBA00006049"/>
    </source>
</evidence>
<keyword evidence="2" id="KW-0519">Myristate</keyword>
<evidence type="ECO:0000256" key="5">
    <source>
        <dbReference type="ARBA" id="ARBA00022837"/>
    </source>
</evidence>
<feature type="domain" description="EF-hand" evidence="7">
    <location>
        <begin position="97"/>
        <end position="132"/>
    </location>
</feature>
<dbReference type="InterPro" id="IPR028846">
    <property type="entry name" value="Recoverin"/>
</dbReference>
<dbReference type="GO" id="GO:0005509">
    <property type="term" value="F:calcium ion binding"/>
    <property type="evidence" value="ECO:0007669"/>
    <property type="project" value="InterPro"/>
</dbReference>
<evidence type="ECO:0000313" key="8">
    <source>
        <dbReference type="EMBL" id="KAK6188584.1"/>
    </source>
</evidence>
<name>A0AAN8K641_PATCE</name>
<evidence type="ECO:0000256" key="2">
    <source>
        <dbReference type="ARBA" id="ARBA00022707"/>
    </source>
</evidence>
<dbReference type="Pfam" id="PF13833">
    <property type="entry name" value="EF-hand_8"/>
    <property type="match status" value="1"/>
</dbReference>
<keyword evidence="9" id="KW-1185">Reference proteome</keyword>
<dbReference type="Proteomes" id="UP001347796">
    <property type="component" value="Unassembled WGS sequence"/>
</dbReference>
<proteinExistence type="inferred from homology"/>
<feature type="domain" description="EF-hand" evidence="7">
    <location>
        <begin position="143"/>
        <end position="178"/>
    </location>
</feature>
<keyword evidence="4" id="KW-0677">Repeat</keyword>
<accession>A0AAN8K641</accession>
<comment type="similarity">
    <text evidence="1">Belongs to the recoverin family.</text>
</comment>
<dbReference type="InterPro" id="IPR002048">
    <property type="entry name" value="EF_hand_dom"/>
</dbReference>
<dbReference type="PANTHER" id="PTHR23055:SF178">
    <property type="entry name" value="NEUROCALCIN HOMOLOG"/>
    <property type="match status" value="1"/>
</dbReference>
<dbReference type="CDD" id="cd00051">
    <property type="entry name" value="EFh"/>
    <property type="match status" value="2"/>
</dbReference>
<dbReference type="PRINTS" id="PR00450">
    <property type="entry name" value="RECOVERIN"/>
</dbReference>
<dbReference type="InterPro" id="IPR011992">
    <property type="entry name" value="EF-hand-dom_pair"/>
</dbReference>
<dbReference type="Gene3D" id="1.10.238.10">
    <property type="entry name" value="EF-hand"/>
    <property type="match status" value="1"/>
</dbReference>
<sequence length="187" mass="21458">MGQDSSKQGPMTIAELKKSGALSLSDIDKWLDNFMHTSCHRDYFTESDLVKQYQENFTSDHASAFARDVFRVMDRDCNGMVDFKEFVLTMTSLTGDDVNKKIEWAFWFYDVNKDGTITRGELKKMLMIICNVEYGSKFKDKQGVMKMAECMMSSIDTNHDGAITLSEFKDGFHKKEFCIGVLKNLIE</sequence>